<evidence type="ECO:0000313" key="3">
    <source>
        <dbReference type="EMBL" id="SHJ77474.1"/>
    </source>
</evidence>
<dbReference type="InterPro" id="IPR029787">
    <property type="entry name" value="Nucleotide_cyclase"/>
</dbReference>
<dbReference type="AlphaFoldDB" id="A0A1M6M1W8"/>
<dbReference type="SUPFAM" id="SSF55073">
    <property type="entry name" value="Nucleotide cyclase"/>
    <property type="match status" value="1"/>
</dbReference>
<dbReference type="EMBL" id="FRAC01000007">
    <property type="protein sequence ID" value="SHJ77474.1"/>
    <property type="molecule type" value="Genomic_DNA"/>
</dbReference>
<dbReference type="PANTHER" id="PTHR46663:SF2">
    <property type="entry name" value="GGDEF DOMAIN-CONTAINING PROTEIN"/>
    <property type="match status" value="1"/>
</dbReference>
<dbReference type="InterPro" id="IPR000160">
    <property type="entry name" value="GGDEF_dom"/>
</dbReference>
<sequence length="325" mass="37308">METYGVIIIVSLLLIISCLLWNRLDTSREKKIQTLFFDISILFMDTKGKRQNENCIKLIEVLGRFIKAEHIILRLDKETDKNSSNIYLWNKKESNAPEESEPELLIELKDKEEVIGAITIKGRKALNLLRKQKSNFALFIAKLINRFSNDDKLYIMAYYDQLTKLPNRDYLLKMADEANEDARKKNEMVAYLFFDLDAFKTVNDTMGHESGDELLKEVADRLSQTENKFSMAARYGGDEYLIMLQHVTELGQVIGAAETLMRLFKEPFILSGKDVSITASVGISLYPCHGNSMNELLIKADKAMYQSKARGKNQYDIISTERVCL</sequence>
<dbReference type="NCBIfam" id="TIGR00254">
    <property type="entry name" value="GGDEF"/>
    <property type="match status" value="1"/>
</dbReference>
<evidence type="ECO:0000256" key="1">
    <source>
        <dbReference type="SAM" id="Phobius"/>
    </source>
</evidence>
<gene>
    <name evidence="3" type="ORF">SAMN02745136_00805</name>
</gene>
<proteinExistence type="predicted"/>
<dbReference type="OrthoDB" id="9804955at2"/>
<dbReference type="InterPro" id="IPR052163">
    <property type="entry name" value="DGC-Regulatory_Protein"/>
</dbReference>
<evidence type="ECO:0000259" key="2">
    <source>
        <dbReference type="PROSITE" id="PS50887"/>
    </source>
</evidence>
<feature type="domain" description="GGDEF" evidence="2">
    <location>
        <begin position="187"/>
        <end position="320"/>
    </location>
</feature>
<dbReference type="Proteomes" id="UP000184386">
    <property type="component" value="Unassembled WGS sequence"/>
</dbReference>
<dbReference type="InterPro" id="IPR043128">
    <property type="entry name" value="Rev_trsase/Diguanyl_cyclase"/>
</dbReference>
<keyword evidence="1" id="KW-0472">Membrane</keyword>
<dbReference type="PANTHER" id="PTHR46663">
    <property type="entry name" value="DIGUANYLATE CYCLASE DGCT-RELATED"/>
    <property type="match status" value="1"/>
</dbReference>
<dbReference type="Pfam" id="PF00990">
    <property type="entry name" value="GGDEF"/>
    <property type="match status" value="1"/>
</dbReference>
<keyword evidence="4" id="KW-1185">Reference proteome</keyword>
<protein>
    <submittedName>
        <fullName evidence="3">Diguanylate cyclase (GGDEF) domain-containing protein</fullName>
    </submittedName>
</protein>
<dbReference type="CDD" id="cd01949">
    <property type="entry name" value="GGDEF"/>
    <property type="match status" value="1"/>
</dbReference>
<dbReference type="RefSeq" id="WP_073273192.1">
    <property type="nucleotide sequence ID" value="NZ_FRAC01000007.1"/>
</dbReference>
<reference evidence="3 4" key="1">
    <citation type="submission" date="2016-11" db="EMBL/GenBank/DDBJ databases">
        <authorList>
            <person name="Jaros S."/>
            <person name="Januszkiewicz K."/>
            <person name="Wedrychowicz H."/>
        </authorList>
    </citation>
    <scope>NUCLEOTIDE SEQUENCE [LARGE SCALE GENOMIC DNA]</scope>
    <source>
        <strain evidence="3 4">DSM 15929</strain>
    </source>
</reference>
<feature type="transmembrane region" description="Helical" evidence="1">
    <location>
        <begin position="6"/>
        <end position="24"/>
    </location>
</feature>
<dbReference type="STRING" id="1121322.SAMN02745136_00805"/>
<keyword evidence="1" id="KW-0812">Transmembrane</keyword>
<accession>A0A1M6M1W8</accession>
<dbReference type="SMART" id="SM00267">
    <property type="entry name" value="GGDEF"/>
    <property type="match status" value="1"/>
</dbReference>
<dbReference type="PROSITE" id="PS50887">
    <property type="entry name" value="GGDEF"/>
    <property type="match status" value="1"/>
</dbReference>
<organism evidence="3 4">
    <name type="scientific">Anaerocolumna jejuensis DSM 15929</name>
    <dbReference type="NCBI Taxonomy" id="1121322"/>
    <lineage>
        <taxon>Bacteria</taxon>
        <taxon>Bacillati</taxon>
        <taxon>Bacillota</taxon>
        <taxon>Clostridia</taxon>
        <taxon>Lachnospirales</taxon>
        <taxon>Lachnospiraceae</taxon>
        <taxon>Anaerocolumna</taxon>
    </lineage>
</organism>
<evidence type="ECO:0000313" key="4">
    <source>
        <dbReference type="Proteomes" id="UP000184386"/>
    </source>
</evidence>
<dbReference type="Gene3D" id="3.30.70.270">
    <property type="match status" value="1"/>
</dbReference>
<keyword evidence="1" id="KW-1133">Transmembrane helix</keyword>
<name>A0A1M6M1W8_9FIRM</name>